<dbReference type="Proteomes" id="UP000550729">
    <property type="component" value="Unassembled WGS sequence"/>
</dbReference>
<dbReference type="NCBIfam" id="NF041556">
    <property type="entry name" value="tannase_B"/>
    <property type="match status" value="1"/>
</dbReference>
<gene>
    <name evidence="3" type="ORF">HH308_26415</name>
</gene>
<dbReference type="AlphaFoldDB" id="A0A848L2V5"/>
<feature type="domain" description="BD-FAE-like" evidence="2">
    <location>
        <begin position="196"/>
        <end position="279"/>
    </location>
</feature>
<organism evidence="3 4">
    <name type="scientific">Gordonia asplenii</name>
    <dbReference type="NCBI Taxonomy" id="2725283"/>
    <lineage>
        <taxon>Bacteria</taxon>
        <taxon>Bacillati</taxon>
        <taxon>Actinomycetota</taxon>
        <taxon>Actinomycetes</taxon>
        <taxon>Mycobacteriales</taxon>
        <taxon>Gordoniaceae</taxon>
        <taxon>Gordonia</taxon>
    </lineage>
</organism>
<feature type="compositionally biased region" description="Polar residues" evidence="1">
    <location>
        <begin position="120"/>
        <end position="129"/>
    </location>
</feature>
<keyword evidence="4" id="KW-1185">Reference proteome</keyword>
<dbReference type="Gene3D" id="3.40.50.1820">
    <property type="entry name" value="alpha/beta hydrolase"/>
    <property type="match status" value="1"/>
</dbReference>
<dbReference type="EMBL" id="JABBNB010000040">
    <property type="protein sequence ID" value="NMO04762.1"/>
    <property type="molecule type" value="Genomic_DNA"/>
</dbReference>
<sequence>MQDVSRRAFLGGAATLVAAVAAGCATPDEPIGPTHVGLTFDPTAYTEKTTTVATSSGAKSVTYRFYGPVTYVANPVDADYQSLTVSVPISIDGRPVDAANAPIVLANSVGGYMPSSVKGSTGVGEQTMTGVPAGSAAASGSAAPSGEVASGGNTMLNGAGKTVSLAKLAVAAGYVAVEPGVRGRTLVNAKGDYYGVAPAAIVDLKAAVRYLRANAGRLPGDVERLVSTGTSAGGALSALLGASGDSPLYDSYLRDLGAASASDAIFAAGCWCPIADLENADGAYEWNWGTNSIAGTGKLADQKLSAQLRDKFVTYQQSLKLTGRNGYGPLTADNYTDYLLTTYLRPSATRFLTAMSAAARSAYLAKNPFIDFAAGTAFFDWDGYVDHVGARKKSLPAFDAFDLSAGENNLFGRGTTKARHFTAYSAARSTSGSKAVDADIPDLLNLMNPMYHLRTANSQRCRKWWIRLGTKDSDTSLTVSSNIAAAAAGLGDEVNHRMYWDQGHGANDDAAAFIEWVGTVTK</sequence>
<evidence type="ECO:0000313" key="4">
    <source>
        <dbReference type="Proteomes" id="UP000550729"/>
    </source>
</evidence>
<evidence type="ECO:0000259" key="2">
    <source>
        <dbReference type="Pfam" id="PF20434"/>
    </source>
</evidence>
<dbReference type="RefSeq" id="WP_170197263.1">
    <property type="nucleotide sequence ID" value="NZ_JABBNB010000040.1"/>
</dbReference>
<dbReference type="InterPro" id="IPR006311">
    <property type="entry name" value="TAT_signal"/>
</dbReference>
<feature type="compositionally biased region" description="Low complexity" evidence="1">
    <location>
        <begin position="130"/>
        <end position="144"/>
    </location>
</feature>
<name>A0A848L2V5_9ACTN</name>
<dbReference type="InterPro" id="IPR049492">
    <property type="entry name" value="BD-FAE-like_dom"/>
</dbReference>
<dbReference type="InterPro" id="IPR048124">
    <property type="entry name" value="Tannase_B"/>
</dbReference>
<dbReference type="PROSITE" id="PS51318">
    <property type="entry name" value="TAT"/>
    <property type="match status" value="1"/>
</dbReference>
<accession>A0A848L2V5</accession>
<evidence type="ECO:0000256" key="1">
    <source>
        <dbReference type="SAM" id="MobiDB-lite"/>
    </source>
</evidence>
<proteinExistence type="predicted"/>
<feature type="region of interest" description="Disordered" evidence="1">
    <location>
        <begin position="120"/>
        <end position="144"/>
    </location>
</feature>
<dbReference type="PROSITE" id="PS51257">
    <property type="entry name" value="PROKAR_LIPOPROTEIN"/>
    <property type="match status" value="1"/>
</dbReference>
<reference evidence="3 4" key="1">
    <citation type="submission" date="2020-04" db="EMBL/GenBank/DDBJ databases">
        <title>Gordonia sp. nov. TBRC 11910.</title>
        <authorList>
            <person name="Suriyachadkun C."/>
        </authorList>
    </citation>
    <scope>NUCLEOTIDE SEQUENCE [LARGE SCALE GENOMIC DNA]</scope>
    <source>
        <strain evidence="3 4">TBRC 11910</strain>
    </source>
</reference>
<protein>
    <submittedName>
        <fullName evidence="3">Tat pathway signal sequence domain protein</fullName>
    </submittedName>
</protein>
<evidence type="ECO:0000313" key="3">
    <source>
        <dbReference type="EMBL" id="NMO04762.1"/>
    </source>
</evidence>
<dbReference type="Pfam" id="PF20434">
    <property type="entry name" value="BD-FAE"/>
    <property type="match status" value="1"/>
</dbReference>
<dbReference type="InterPro" id="IPR029058">
    <property type="entry name" value="AB_hydrolase_fold"/>
</dbReference>
<comment type="caution">
    <text evidence="3">The sequence shown here is derived from an EMBL/GenBank/DDBJ whole genome shotgun (WGS) entry which is preliminary data.</text>
</comment>
<dbReference type="SUPFAM" id="SSF53474">
    <property type="entry name" value="alpha/beta-Hydrolases"/>
    <property type="match status" value="1"/>
</dbReference>